<evidence type="ECO:0000256" key="1">
    <source>
        <dbReference type="ARBA" id="ARBA00022676"/>
    </source>
</evidence>
<dbReference type="Gene3D" id="3.40.1030.10">
    <property type="entry name" value="Nucleoside phosphorylase/phosphoribosyltransferase catalytic domain"/>
    <property type="match status" value="1"/>
</dbReference>
<keyword evidence="1" id="KW-0328">Glycosyltransferase</keyword>
<dbReference type="NCBIfam" id="NF006564">
    <property type="entry name" value="PRK09071.1"/>
    <property type="match status" value="1"/>
</dbReference>
<reference evidence="4 5" key="1">
    <citation type="submission" date="2024-01" db="EMBL/GenBank/DDBJ databases">
        <title>Multi-omics insights into the function and evolution of sodium benzoate biodegradation pathways in Benzoatithermus flavus gen. nov., sp. nov. from hot spring.</title>
        <authorList>
            <person name="Hu C.-J."/>
            <person name="Li W.-J."/>
        </authorList>
    </citation>
    <scope>NUCLEOTIDE SEQUENCE [LARGE SCALE GENOMIC DNA]</scope>
    <source>
        <strain evidence="4 5">SYSU G07066</strain>
    </source>
</reference>
<evidence type="ECO:0000313" key="5">
    <source>
        <dbReference type="Proteomes" id="UP001375743"/>
    </source>
</evidence>
<protein>
    <submittedName>
        <fullName evidence="4">Glycosyl transferase family protein</fullName>
    </submittedName>
</protein>
<dbReference type="InterPro" id="IPR036320">
    <property type="entry name" value="Glycosyl_Trfase_fam3_N_dom_sf"/>
</dbReference>
<dbReference type="PANTHER" id="PTHR43285">
    <property type="entry name" value="ANTHRANILATE PHOSPHORIBOSYLTRANSFERASE"/>
    <property type="match status" value="1"/>
</dbReference>
<dbReference type="SUPFAM" id="SSF47648">
    <property type="entry name" value="Nucleoside phosphorylase/phosphoribosyltransferase N-terminal domain"/>
    <property type="match status" value="1"/>
</dbReference>
<name>A0ABU8XXH9_9PROT</name>
<keyword evidence="5" id="KW-1185">Reference proteome</keyword>
<dbReference type="Proteomes" id="UP001375743">
    <property type="component" value="Unassembled WGS sequence"/>
</dbReference>
<keyword evidence="2 4" id="KW-0808">Transferase</keyword>
<dbReference type="EMBL" id="JBBLZC010000022">
    <property type="protein sequence ID" value="MEK0085110.1"/>
    <property type="molecule type" value="Genomic_DNA"/>
</dbReference>
<comment type="caution">
    <text evidence="4">The sequence shown here is derived from an EMBL/GenBank/DDBJ whole genome shotgun (WGS) entry which is preliminary data.</text>
</comment>
<dbReference type="Pfam" id="PF02885">
    <property type="entry name" value="Glycos_trans_3N"/>
    <property type="match status" value="1"/>
</dbReference>
<dbReference type="RefSeq" id="WP_418160959.1">
    <property type="nucleotide sequence ID" value="NZ_JBBLZC010000022.1"/>
</dbReference>
<proteinExistence type="predicted"/>
<accession>A0ABU8XXH9</accession>
<evidence type="ECO:0000313" key="4">
    <source>
        <dbReference type="EMBL" id="MEK0085110.1"/>
    </source>
</evidence>
<sequence>MPIEPAADPARPHAFAAYLRAVARGPTLGRPLDEAEAEAAMGMILDGAVEPVQLGALLLVLRYRTEAPSELAGFVRAVRARLRRPEAAAVDLDWPSYADRHKQLPYFLLAALLLAQNGVRVLMHGIPGEGPATTPVCLAALGIEPATDVEDAARKLDQGGFAYLPLTILSPRLAELFALRPFLGLRTPVHTAARELNPFGAPCQIQGVFHPTYLELHQATQRLLGQKRAVTFKGGGGEGQRNPDKPCRTLTLVDGVPGEEVWPALAYGEPYPWRGEALEPRKLADLWSGAWAEPGPTAAVTGTVALCLRLLGRARTMEEAQTMAESLWRERRLLLAA</sequence>
<dbReference type="GO" id="GO:0016740">
    <property type="term" value="F:transferase activity"/>
    <property type="evidence" value="ECO:0007669"/>
    <property type="project" value="UniProtKB-KW"/>
</dbReference>
<dbReference type="SUPFAM" id="SSF52418">
    <property type="entry name" value="Nucleoside phosphorylase/phosphoribosyltransferase catalytic domain"/>
    <property type="match status" value="1"/>
</dbReference>
<organism evidence="4 5">
    <name type="scientific">Benzoatithermus flavus</name>
    <dbReference type="NCBI Taxonomy" id="3108223"/>
    <lineage>
        <taxon>Bacteria</taxon>
        <taxon>Pseudomonadati</taxon>
        <taxon>Pseudomonadota</taxon>
        <taxon>Alphaproteobacteria</taxon>
        <taxon>Geminicoccales</taxon>
        <taxon>Geminicoccaceae</taxon>
        <taxon>Benzoatithermus</taxon>
    </lineage>
</organism>
<dbReference type="Gene3D" id="1.20.970.10">
    <property type="entry name" value="Transferase, Pyrimidine Nucleoside Phosphorylase, Chain C"/>
    <property type="match status" value="1"/>
</dbReference>
<dbReference type="InterPro" id="IPR005940">
    <property type="entry name" value="Anthranilate_Pribosyl_Tfrase"/>
</dbReference>
<dbReference type="PANTHER" id="PTHR43285:SF4">
    <property type="entry name" value="TRANSFERASE"/>
    <property type="match status" value="1"/>
</dbReference>
<feature type="domain" description="Glycosyl transferase family 3 N-terminal" evidence="3">
    <location>
        <begin position="18"/>
        <end position="80"/>
    </location>
</feature>
<evidence type="ECO:0000259" key="3">
    <source>
        <dbReference type="Pfam" id="PF02885"/>
    </source>
</evidence>
<dbReference type="InterPro" id="IPR017459">
    <property type="entry name" value="Glycosyl_Trfase_fam3_N_dom"/>
</dbReference>
<dbReference type="InterPro" id="IPR035902">
    <property type="entry name" value="Nuc_phospho_transferase"/>
</dbReference>
<evidence type="ECO:0000256" key="2">
    <source>
        <dbReference type="ARBA" id="ARBA00022679"/>
    </source>
</evidence>
<gene>
    <name evidence="4" type="ORF">U1T56_18310</name>
</gene>